<reference evidence="1 2" key="1">
    <citation type="journal article" date="2022" name="Hortic Res">
        <title>A haplotype resolved chromosomal level avocado genome allows analysis of novel avocado genes.</title>
        <authorList>
            <person name="Nath O."/>
            <person name="Fletcher S.J."/>
            <person name="Hayward A."/>
            <person name="Shaw L.M."/>
            <person name="Masouleh A.K."/>
            <person name="Furtado A."/>
            <person name="Henry R.J."/>
            <person name="Mitter N."/>
        </authorList>
    </citation>
    <scope>NUCLEOTIDE SEQUENCE [LARGE SCALE GENOMIC DNA]</scope>
    <source>
        <strain evidence="2">cv. Hass</strain>
    </source>
</reference>
<protein>
    <submittedName>
        <fullName evidence="1">Uncharacterized protein</fullName>
    </submittedName>
</protein>
<proteinExistence type="predicted"/>
<comment type="caution">
    <text evidence="1">The sequence shown here is derived from an EMBL/GenBank/DDBJ whole genome shotgun (WGS) entry which is preliminary data.</text>
</comment>
<organism evidence="1 2">
    <name type="scientific">Persea americana</name>
    <name type="common">Avocado</name>
    <dbReference type="NCBI Taxonomy" id="3435"/>
    <lineage>
        <taxon>Eukaryota</taxon>
        <taxon>Viridiplantae</taxon>
        <taxon>Streptophyta</taxon>
        <taxon>Embryophyta</taxon>
        <taxon>Tracheophyta</taxon>
        <taxon>Spermatophyta</taxon>
        <taxon>Magnoliopsida</taxon>
        <taxon>Magnoliidae</taxon>
        <taxon>Laurales</taxon>
        <taxon>Lauraceae</taxon>
        <taxon>Persea</taxon>
    </lineage>
</organism>
<name>A0ACC2MH00_PERAE</name>
<keyword evidence="2" id="KW-1185">Reference proteome</keyword>
<dbReference type="EMBL" id="CM056810">
    <property type="protein sequence ID" value="KAJ8644979.1"/>
    <property type="molecule type" value="Genomic_DNA"/>
</dbReference>
<evidence type="ECO:0000313" key="1">
    <source>
        <dbReference type="EMBL" id="KAJ8644979.1"/>
    </source>
</evidence>
<gene>
    <name evidence="1" type="ORF">MRB53_006727</name>
</gene>
<accession>A0ACC2MH00</accession>
<evidence type="ECO:0000313" key="2">
    <source>
        <dbReference type="Proteomes" id="UP001234297"/>
    </source>
</evidence>
<dbReference type="Proteomes" id="UP001234297">
    <property type="component" value="Chromosome 2"/>
</dbReference>
<sequence length="82" mass="9028">MEGNDSKPPWKLNQLGLVFFLLCSVPELCNQKFGNVAGSSPSSGGRRQKDYHNGESKRVLDWRAGEESSGFASKARMLTVQP</sequence>